<gene>
    <name evidence="3" type="ORF">ACFOUO_07685</name>
</gene>
<evidence type="ECO:0000313" key="4">
    <source>
        <dbReference type="Proteomes" id="UP001595843"/>
    </source>
</evidence>
<comment type="caution">
    <text evidence="3">The sequence shown here is derived from an EMBL/GenBank/DDBJ whole genome shotgun (WGS) entry which is preliminary data.</text>
</comment>
<dbReference type="PROSITE" id="PS51257">
    <property type="entry name" value="PROKAR_LIPOPROTEIN"/>
    <property type="match status" value="1"/>
</dbReference>
<feature type="chain" id="PRO_5046634535" evidence="2">
    <location>
        <begin position="25"/>
        <end position="168"/>
    </location>
</feature>
<proteinExistence type="predicted"/>
<sequence length="168" mass="18968">MRLRIQWLVFLMALTLAFTSVGCAMQRKPESQPREQQQGVRDDIDRQPVRYNRTRAGQTMEAADNVADSIAKLKEIDSATVMVTDNTAYVGVVFEKNYQGGLTTHVKNKVAKRAKRVDDSLKRVYVSANPGFVDSLNDYARKAREGRPLGGLVDEFMDLVQRTFPQGR</sequence>
<dbReference type="EMBL" id="JBHSAP010000009">
    <property type="protein sequence ID" value="MFC4076688.1"/>
    <property type="molecule type" value="Genomic_DNA"/>
</dbReference>
<dbReference type="InterPro" id="IPR014247">
    <property type="entry name" value="Spore_lipoprot_YhcN/YlaJ"/>
</dbReference>
<dbReference type="InterPro" id="IPR019076">
    <property type="entry name" value="Spore_lipoprot_YhcN/YlaJ-like"/>
</dbReference>
<dbReference type="Pfam" id="PF09580">
    <property type="entry name" value="Spore_YhcN_YlaJ"/>
    <property type="match status" value="1"/>
</dbReference>
<evidence type="ECO:0000256" key="2">
    <source>
        <dbReference type="SAM" id="SignalP"/>
    </source>
</evidence>
<accession>A0ABV8JHI0</accession>
<evidence type="ECO:0000256" key="1">
    <source>
        <dbReference type="SAM" id="MobiDB-lite"/>
    </source>
</evidence>
<dbReference type="NCBIfam" id="TIGR02898">
    <property type="entry name" value="spore_YhcN_YlaJ"/>
    <property type="match status" value="1"/>
</dbReference>
<feature type="region of interest" description="Disordered" evidence="1">
    <location>
        <begin position="26"/>
        <end position="45"/>
    </location>
</feature>
<evidence type="ECO:0000313" key="3">
    <source>
        <dbReference type="EMBL" id="MFC4076688.1"/>
    </source>
</evidence>
<keyword evidence="4" id="KW-1185">Reference proteome</keyword>
<name>A0ABV8JHI0_9BACL</name>
<reference evidence="4" key="1">
    <citation type="journal article" date="2019" name="Int. J. Syst. Evol. Microbiol.">
        <title>The Global Catalogue of Microorganisms (GCM) 10K type strain sequencing project: providing services to taxonomists for standard genome sequencing and annotation.</title>
        <authorList>
            <consortium name="The Broad Institute Genomics Platform"/>
            <consortium name="The Broad Institute Genome Sequencing Center for Infectious Disease"/>
            <person name="Wu L."/>
            <person name="Ma J."/>
        </authorList>
    </citation>
    <scope>NUCLEOTIDE SEQUENCE [LARGE SCALE GENOMIC DNA]</scope>
    <source>
        <strain evidence="4">IBRC-M 10813</strain>
    </source>
</reference>
<dbReference type="RefSeq" id="WP_380703856.1">
    <property type="nucleotide sequence ID" value="NZ_JBHSAP010000009.1"/>
</dbReference>
<keyword evidence="3" id="KW-0449">Lipoprotein</keyword>
<protein>
    <submittedName>
        <fullName evidence="3">YhcN/YlaJ family sporulation lipoprotein</fullName>
    </submittedName>
</protein>
<organism evidence="3 4">
    <name type="scientific">Salinithrix halophila</name>
    <dbReference type="NCBI Taxonomy" id="1485204"/>
    <lineage>
        <taxon>Bacteria</taxon>
        <taxon>Bacillati</taxon>
        <taxon>Bacillota</taxon>
        <taxon>Bacilli</taxon>
        <taxon>Bacillales</taxon>
        <taxon>Thermoactinomycetaceae</taxon>
        <taxon>Salinithrix</taxon>
    </lineage>
</organism>
<feature type="signal peptide" evidence="2">
    <location>
        <begin position="1"/>
        <end position="24"/>
    </location>
</feature>
<dbReference type="Proteomes" id="UP001595843">
    <property type="component" value="Unassembled WGS sequence"/>
</dbReference>
<keyword evidence="2" id="KW-0732">Signal</keyword>